<comment type="caution">
    <text evidence="2">The sequence shown here is derived from an EMBL/GenBank/DDBJ whole genome shotgun (WGS) entry which is preliminary data.</text>
</comment>
<feature type="transmembrane region" description="Helical" evidence="1">
    <location>
        <begin position="21"/>
        <end position="47"/>
    </location>
</feature>
<dbReference type="Pfam" id="PF02405">
    <property type="entry name" value="MlaE"/>
    <property type="match status" value="1"/>
</dbReference>
<keyword evidence="1" id="KW-0472">Membrane</keyword>
<dbReference type="InterPro" id="IPR030802">
    <property type="entry name" value="Permease_MalE"/>
</dbReference>
<evidence type="ECO:0000313" key="2">
    <source>
        <dbReference type="EMBL" id="MPN13500.1"/>
    </source>
</evidence>
<protein>
    <recommendedName>
        <fullName evidence="3">Phospholipid ABC transporter permease protein MlaE</fullName>
    </recommendedName>
</protein>
<evidence type="ECO:0000256" key="1">
    <source>
        <dbReference type="SAM" id="Phobius"/>
    </source>
</evidence>
<keyword evidence="1" id="KW-1133">Transmembrane helix</keyword>
<dbReference type="GO" id="GO:0005548">
    <property type="term" value="F:phospholipid transporter activity"/>
    <property type="evidence" value="ECO:0007669"/>
    <property type="project" value="TreeGrafter"/>
</dbReference>
<dbReference type="PANTHER" id="PTHR30188">
    <property type="entry name" value="ABC TRANSPORTER PERMEASE PROTEIN-RELATED"/>
    <property type="match status" value="1"/>
</dbReference>
<dbReference type="GO" id="GO:0043190">
    <property type="term" value="C:ATP-binding cassette (ABC) transporter complex"/>
    <property type="evidence" value="ECO:0007669"/>
    <property type="project" value="InterPro"/>
</dbReference>
<evidence type="ECO:0008006" key="3">
    <source>
        <dbReference type="Google" id="ProtNLM"/>
    </source>
</evidence>
<feature type="transmembrane region" description="Helical" evidence="1">
    <location>
        <begin position="59"/>
        <end position="81"/>
    </location>
</feature>
<reference evidence="2" key="1">
    <citation type="submission" date="2019-08" db="EMBL/GenBank/DDBJ databases">
        <authorList>
            <person name="Kucharzyk K."/>
            <person name="Murdoch R.W."/>
            <person name="Higgins S."/>
            <person name="Loffler F."/>
        </authorList>
    </citation>
    <scope>NUCLEOTIDE SEQUENCE</scope>
</reference>
<keyword evidence="1" id="KW-0812">Transmembrane</keyword>
<dbReference type="AlphaFoldDB" id="A0A645FHR3"/>
<name>A0A645FHR3_9ZZZZ</name>
<organism evidence="2">
    <name type="scientific">bioreactor metagenome</name>
    <dbReference type="NCBI Taxonomy" id="1076179"/>
    <lineage>
        <taxon>unclassified sequences</taxon>
        <taxon>metagenomes</taxon>
        <taxon>ecological metagenomes</taxon>
    </lineage>
</organism>
<gene>
    <name evidence="2" type="ORF">SDC9_160821</name>
</gene>
<dbReference type="EMBL" id="VSSQ01059995">
    <property type="protein sequence ID" value="MPN13500.1"/>
    <property type="molecule type" value="Genomic_DNA"/>
</dbReference>
<sequence>MMKFDISAAFYLNSIINFFQISELIVCFSKSALFGTVTAAVGIYVGFSTTDGAEGVGNSTVRAFTISAALILVLDAIWGYIL</sequence>
<proteinExistence type="predicted"/>
<accession>A0A645FHR3</accession>